<dbReference type="Gene3D" id="3.10.450.50">
    <property type="match status" value="1"/>
</dbReference>
<comment type="caution">
    <text evidence="2">The sequence shown here is derived from an EMBL/GenBank/DDBJ whole genome shotgun (WGS) entry which is preliminary data.</text>
</comment>
<gene>
    <name evidence="2" type="ORF">AB0C36_21270</name>
</gene>
<dbReference type="Pfam" id="PF13577">
    <property type="entry name" value="SnoaL_4"/>
    <property type="match status" value="1"/>
</dbReference>
<organism evidence="2 3">
    <name type="scientific">Streptodolium elevatio</name>
    <dbReference type="NCBI Taxonomy" id="3157996"/>
    <lineage>
        <taxon>Bacteria</taxon>
        <taxon>Bacillati</taxon>
        <taxon>Actinomycetota</taxon>
        <taxon>Actinomycetes</taxon>
        <taxon>Kitasatosporales</taxon>
        <taxon>Streptomycetaceae</taxon>
        <taxon>Streptodolium</taxon>
    </lineage>
</organism>
<keyword evidence="3" id="KW-1185">Reference proteome</keyword>
<evidence type="ECO:0000313" key="3">
    <source>
        <dbReference type="Proteomes" id="UP001551482"/>
    </source>
</evidence>
<feature type="domain" description="SnoaL-like" evidence="1">
    <location>
        <begin position="7"/>
        <end position="138"/>
    </location>
</feature>
<evidence type="ECO:0000259" key="1">
    <source>
        <dbReference type="Pfam" id="PF13577"/>
    </source>
</evidence>
<dbReference type="EMBL" id="JBEZFP010000055">
    <property type="protein sequence ID" value="MEU8136031.1"/>
    <property type="molecule type" value="Genomic_DNA"/>
</dbReference>
<accession>A0ABV3DJV6</accession>
<dbReference type="Proteomes" id="UP001551482">
    <property type="component" value="Unassembled WGS sequence"/>
</dbReference>
<proteinExistence type="predicted"/>
<evidence type="ECO:0000313" key="2">
    <source>
        <dbReference type="EMBL" id="MEU8136031.1"/>
    </source>
</evidence>
<reference evidence="2 3" key="1">
    <citation type="submission" date="2024-06" db="EMBL/GenBank/DDBJ databases">
        <title>The Natural Products Discovery Center: Release of the First 8490 Sequenced Strains for Exploring Actinobacteria Biosynthetic Diversity.</title>
        <authorList>
            <person name="Kalkreuter E."/>
            <person name="Kautsar S.A."/>
            <person name="Yang D."/>
            <person name="Bader C.D."/>
            <person name="Teijaro C.N."/>
            <person name="Fluegel L."/>
            <person name="Davis C.M."/>
            <person name="Simpson J.R."/>
            <person name="Lauterbach L."/>
            <person name="Steele A.D."/>
            <person name="Gui C."/>
            <person name="Meng S."/>
            <person name="Li G."/>
            <person name="Viehrig K."/>
            <person name="Ye F."/>
            <person name="Su P."/>
            <person name="Kiefer A.F."/>
            <person name="Nichols A."/>
            <person name="Cepeda A.J."/>
            <person name="Yan W."/>
            <person name="Fan B."/>
            <person name="Jiang Y."/>
            <person name="Adhikari A."/>
            <person name="Zheng C.-J."/>
            <person name="Schuster L."/>
            <person name="Cowan T.M."/>
            <person name="Smanski M.J."/>
            <person name="Chevrette M.G."/>
            <person name="De Carvalho L.P.S."/>
            <person name="Shen B."/>
        </authorList>
    </citation>
    <scope>NUCLEOTIDE SEQUENCE [LARGE SCALE GENOMIC DNA]</scope>
    <source>
        <strain evidence="2 3">NPDC048946</strain>
    </source>
</reference>
<dbReference type="RefSeq" id="WP_358356247.1">
    <property type="nucleotide sequence ID" value="NZ_JBEZFP010000055.1"/>
</dbReference>
<dbReference type="InterPro" id="IPR037401">
    <property type="entry name" value="SnoaL-like"/>
</dbReference>
<name>A0ABV3DJV6_9ACTN</name>
<dbReference type="SUPFAM" id="SSF54427">
    <property type="entry name" value="NTF2-like"/>
    <property type="match status" value="1"/>
</dbReference>
<dbReference type="InterPro" id="IPR032710">
    <property type="entry name" value="NTF2-like_dom_sf"/>
</dbReference>
<sequence length="168" mass="18897">MGFDQETVDYVGVTRLQAWYADAVSRRAWAEFADIFDPAAVVVVDTGVGEPLRLAGPDGVSGFISGAIERFEFFQFVPLNTRVETSVGGDPDAAEGRLYICELRQDRENGHWTNAFGVYHDQYRREPRTNRWRFTHRRYQSLARTTGRAEVFAFPHHLAPGGLGAVTD</sequence>
<protein>
    <submittedName>
        <fullName evidence="2">Nuclear transport factor 2 family protein</fullName>
    </submittedName>
</protein>